<evidence type="ECO:0000313" key="3">
    <source>
        <dbReference type="EMBL" id="ABG99813.1"/>
    </source>
</evidence>
<dbReference type="SUPFAM" id="SSF54593">
    <property type="entry name" value="Glyoxalase/Bleomycin resistance protein/Dihydroxybiphenyl dioxygenase"/>
    <property type="match status" value="1"/>
</dbReference>
<dbReference type="InterPro" id="IPR037523">
    <property type="entry name" value="VOC_core"/>
</dbReference>
<feature type="region of interest" description="Disordered" evidence="1">
    <location>
        <begin position="1"/>
        <end position="41"/>
    </location>
</feature>
<feature type="domain" description="VOC" evidence="2">
    <location>
        <begin position="82"/>
        <end position="188"/>
    </location>
</feature>
<proteinExistence type="predicted"/>
<dbReference type="InterPro" id="IPR029068">
    <property type="entry name" value="Glyas_Bleomycin-R_OHBP_Dase"/>
</dbReference>
<geneLocation type="plasmid" evidence="3 4">
    <name>pRHL1</name>
</geneLocation>
<evidence type="ECO:0000313" key="4">
    <source>
        <dbReference type="Proteomes" id="UP000008710"/>
    </source>
</evidence>
<evidence type="ECO:0000256" key="1">
    <source>
        <dbReference type="SAM" id="MobiDB-lite"/>
    </source>
</evidence>
<reference evidence="4" key="1">
    <citation type="journal article" date="2006" name="Proc. Natl. Acad. Sci. U.S.A.">
        <title>The complete genome of Rhodococcus sp. RHA1 provides insights into a catabolic powerhouse.</title>
        <authorList>
            <person name="McLeod M.P."/>
            <person name="Warren R.L."/>
            <person name="Hsiao W.W.L."/>
            <person name="Araki N."/>
            <person name="Myhre M."/>
            <person name="Fernandes C."/>
            <person name="Miyazawa D."/>
            <person name="Wong W."/>
            <person name="Lillquist A.L."/>
            <person name="Wang D."/>
            <person name="Dosanjh M."/>
            <person name="Hara H."/>
            <person name="Petrescu A."/>
            <person name="Morin R.D."/>
            <person name="Yang G."/>
            <person name="Stott J.M."/>
            <person name="Schein J.E."/>
            <person name="Shin H."/>
            <person name="Smailus D."/>
            <person name="Siddiqui A.S."/>
            <person name="Marra M.A."/>
            <person name="Jones S.J.M."/>
            <person name="Holt R."/>
            <person name="Brinkman F.S.L."/>
            <person name="Miyauchi K."/>
            <person name="Fukuda M."/>
            <person name="Davies J.E."/>
            <person name="Mohn W.W."/>
            <person name="Eltis L.D."/>
        </authorList>
    </citation>
    <scope>NUCLEOTIDE SEQUENCE [LARGE SCALE GENOMIC DNA]</scope>
    <source>
        <strain evidence="4">RHA1</strain>
    </source>
</reference>
<organism evidence="3 4">
    <name type="scientific">Rhodococcus jostii (strain RHA1)</name>
    <dbReference type="NCBI Taxonomy" id="101510"/>
    <lineage>
        <taxon>Bacteria</taxon>
        <taxon>Bacillati</taxon>
        <taxon>Actinomycetota</taxon>
        <taxon>Actinomycetes</taxon>
        <taxon>Mycobacteriales</taxon>
        <taxon>Nocardiaceae</taxon>
        <taxon>Rhodococcus</taxon>
    </lineage>
</organism>
<keyword evidence="3" id="KW-0614">Plasmid</keyword>
<name>Q0RY23_RHOJR</name>
<accession>Q0RY23</accession>
<gene>
    <name evidence="3" type="ordered locus">RHA1_ro08769</name>
</gene>
<dbReference type="Gene3D" id="3.10.180.10">
    <property type="entry name" value="2,3-Dihydroxybiphenyl 1,2-Dioxygenase, domain 1"/>
    <property type="match status" value="1"/>
</dbReference>
<dbReference type="EMBL" id="CP000432">
    <property type="protein sequence ID" value="ABG99813.1"/>
    <property type="molecule type" value="Genomic_DNA"/>
</dbReference>
<dbReference type="CDD" id="cd06587">
    <property type="entry name" value="VOC"/>
    <property type="match status" value="1"/>
</dbReference>
<protein>
    <recommendedName>
        <fullName evidence="2">VOC domain-containing protein</fullName>
    </recommendedName>
</protein>
<dbReference type="PROSITE" id="PS51819">
    <property type="entry name" value="VOC"/>
    <property type="match status" value="1"/>
</dbReference>
<dbReference type="KEGG" id="rha:RHA1_ro08769"/>
<dbReference type="AlphaFoldDB" id="Q0RY23"/>
<sequence>MIPVGTPPRSSISATSPGAIPPTREGRHRPRPPWHTGTGPDGRGCAWRAFTSIRLSEYRVRTGCRGSESVRFGPPGRMTIQEPSHVHAVVSVVDVEAAVAWYTTFFGRSADRHLPDLAEWQLTTDATLQLVLDPYGAGSSTVALEVDGIDRVLAELERHDIIPETIIEGTATITDPTGNRIRIAAHHP</sequence>
<dbReference type="HOGENOM" id="CLU_1440053_0_0_11"/>
<evidence type="ECO:0000259" key="2">
    <source>
        <dbReference type="PROSITE" id="PS51819"/>
    </source>
</evidence>
<dbReference type="Proteomes" id="UP000008710">
    <property type="component" value="Plasmid pRHL1"/>
</dbReference>